<reference evidence="1" key="1">
    <citation type="submission" date="2021-02" db="EMBL/GenBank/DDBJ databases">
        <authorList>
            <person name="Nowell W R."/>
        </authorList>
    </citation>
    <scope>NUCLEOTIDE SEQUENCE</scope>
</reference>
<proteinExistence type="predicted"/>
<dbReference type="EMBL" id="CAJOBJ010197994">
    <property type="protein sequence ID" value="CAF4974741.1"/>
    <property type="molecule type" value="Genomic_DNA"/>
</dbReference>
<name>A0A8S3D1V7_9BILA</name>
<evidence type="ECO:0000313" key="2">
    <source>
        <dbReference type="Proteomes" id="UP000681720"/>
    </source>
</evidence>
<dbReference type="Proteomes" id="UP000681720">
    <property type="component" value="Unassembled WGS sequence"/>
</dbReference>
<accession>A0A8S3D1V7</accession>
<feature type="non-terminal residue" evidence="1">
    <location>
        <position position="58"/>
    </location>
</feature>
<sequence>MVNSVEYYDPEYSPERKPVQGIDELIHCIMEALDDEKLLGWCNAVLYRRSFWEKLGQN</sequence>
<evidence type="ECO:0000313" key="1">
    <source>
        <dbReference type="EMBL" id="CAF4974741.1"/>
    </source>
</evidence>
<dbReference type="AlphaFoldDB" id="A0A8S3D1V7"/>
<gene>
    <name evidence="1" type="ORF">GIL414_LOCUS55638</name>
</gene>
<protein>
    <submittedName>
        <fullName evidence="1">Uncharacterized protein</fullName>
    </submittedName>
</protein>
<comment type="caution">
    <text evidence="1">The sequence shown here is derived from an EMBL/GenBank/DDBJ whole genome shotgun (WGS) entry which is preliminary data.</text>
</comment>
<organism evidence="1 2">
    <name type="scientific">Rotaria magnacalcarata</name>
    <dbReference type="NCBI Taxonomy" id="392030"/>
    <lineage>
        <taxon>Eukaryota</taxon>
        <taxon>Metazoa</taxon>
        <taxon>Spiralia</taxon>
        <taxon>Gnathifera</taxon>
        <taxon>Rotifera</taxon>
        <taxon>Eurotatoria</taxon>
        <taxon>Bdelloidea</taxon>
        <taxon>Philodinida</taxon>
        <taxon>Philodinidae</taxon>
        <taxon>Rotaria</taxon>
    </lineage>
</organism>